<dbReference type="GO" id="GO:0010411">
    <property type="term" value="P:xyloglucan metabolic process"/>
    <property type="evidence" value="ECO:0007669"/>
    <property type="project" value="TreeGrafter"/>
</dbReference>
<organism evidence="4 5">
    <name type="scientific">Flagellimonas ochracea</name>
    <dbReference type="NCBI Taxonomy" id="2696472"/>
    <lineage>
        <taxon>Bacteria</taxon>
        <taxon>Pseudomonadati</taxon>
        <taxon>Bacteroidota</taxon>
        <taxon>Flavobacteriia</taxon>
        <taxon>Flavobacteriales</taxon>
        <taxon>Flavobacteriaceae</taxon>
        <taxon>Flagellimonas</taxon>
    </lineage>
</organism>
<evidence type="ECO:0000256" key="1">
    <source>
        <dbReference type="ARBA" id="ARBA00022737"/>
    </source>
</evidence>
<dbReference type="Pfam" id="PF15902">
    <property type="entry name" value="Sortilin-Vps10"/>
    <property type="match status" value="1"/>
</dbReference>
<keyword evidence="5" id="KW-1185">Reference proteome</keyword>
<gene>
    <name evidence="4" type="ORF">GTQ34_03550</name>
</gene>
<dbReference type="Proteomes" id="UP000667650">
    <property type="component" value="Unassembled WGS sequence"/>
</dbReference>
<feature type="compositionally biased region" description="Polar residues" evidence="2">
    <location>
        <begin position="540"/>
        <end position="552"/>
    </location>
</feature>
<dbReference type="InterPro" id="IPR052025">
    <property type="entry name" value="Xyloglucanase_GH74"/>
</dbReference>
<dbReference type="RefSeq" id="WP_166522376.1">
    <property type="nucleotide sequence ID" value="NZ_JAAABI010000001.1"/>
</dbReference>
<evidence type="ECO:0000313" key="4">
    <source>
        <dbReference type="EMBL" id="NAY90985.1"/>
    </source>
</evidence>
<reference evidence="4" key="1">
    <citation type="submission" date="2020-01" db="EMBL/GenBank/DDBJ databases">
        <title>Muricauda ochracea sp. nov., isolated from a tidal flat of Garorim bay in Korea.</title>
        <authorList>
            <person name="Kim D."/>
            <person name="Yoo Y."/>
            <person name="Kim J.-J."/>
        </authorList>
    </citation>
    <scope>NUCLEOTIDE SEQUENCE</scope>
    <source>
        <strain evidence="4">JGD-17</strain>
    </source>
</reference>
<proteinExistence type="predicted"/>
<dbReference type="InterPro" id="IPR031778">
    <property type="entry name" value="Sortilin_N"/>
</dbReference>
<dbReference type="CDD" id="cd15482">
    <property type="entry name" value="Sialidase_non-viral"/>
    <property type="match status" value="1"/>
</dbReference>
<evidence type="ECO:0000256" key="2">
    <source>
        <dbReference type="SAM" id="MobiDB-lite"/>
    </source>
</evidence>
<dbReference type="PANTHER" id="PTHR43739">
    <property type="entry name" value="XYLOGLUCANASE (EUROFUNG)"/>
    <property type="match status" value="1"/>
</dbReference>
<dbReference type="Gene3D" id="2.130.10.10">
    <property type="entry name" value="YVTN repeat-like/Quinoprotein amine dehydrogenase"/>
    <property type="match status" value="4"/>
</dbReference>
<dbReference type="InterPro" id="IPR036278">
    <property type="entry name" value="Sialidase_sf"/>
</dbReference>
<dbReference type="AlphaFoldDB" id="A0A964WWH6"/>
<feature type="region of interest" description="Disordered" evidence="2">
    <location>
        <begin position="526"/>
        <end position="552"/>
    </location>
</feature>
<comment type="caution">
    <text evidence="4">The sequence shown here is derived from an EMBL/GenBank/DDBJ whole genome shotgun (WGS) entry which is preliminary data.</text>
</comment>
<evidence type="ECO:0000259" key="3">
    <source>
        <dbReference type="Pfam" id="PF15902"/>
    </source>
</evidence>
<dbReference type="SUPFAM" id="SSF50939">
    <property type="entry name" value="Sialidases"/>
    <property type="match status" value="2"/>
</dbReference>
<evidence type="ECO:0000313" key="5">
    <source>
        <dbReference type="Proteomes" id="UP000667650"/>
    </source>
</evidence>
<name>A0A964WWH6_9FLAO</name>
<dbReference type="EMBL" id="JAAABI010000001">
    <property type="protein sequence ID" value="NAY90985.1"/>
    <property type="molecule type" value="Genomic_DNA"/>
</dbReference>
<accession>A0A964WWH6</accession>
<protein>
    <recommendedName>
        <fullName evidence="3">Sortilin N-terminal domain-containing protein</fullName>
    </recommendedName>
</protein>
<dbReference type="PANTHER" id="PTHR43739:SF5">
    <property type="entry name" value="EXO-ALPHA-SIALIDASE"/>
    <property type="match status" value="1"/>
</dbReference>
<keyword evidence="1" id="KW-0677">Repeat</keyword>
<dbReference type="InterPro" id="IPR015943">
    <property type="entry name" value="WD40/YVTN_repeat-like_dom_sf"/>
</dbReference>
<sequence length="1010" mass="112556">MRFKLIALLAILFISGELLRAQQTLTEMSGKELFGDLKARHIGPALMSGRIIDMEVHPTNNRIVYAGSAGGGVWRSKDGGATFNPIFDENCQSIGAVALDPNDPDNTIYVGTGEIWTRNSVSVGDGLYKSTDGGSNWTKIGFENSERIANIIVNPENSKEIYLGVLGALWGDSEERGVFKTTDGGQTWKKLLYVNPKTGCADLAMDPKNPNVLYASMWEFRRTGWSFDSGGENSALYKSTDGGKTWNKIHNGFPEGRLGRLAIAVAPSNNQVLYTVIEAEKDERKGLYRSDDAGNTWKQLNNDFGITVRPFYFSRIVVDPKNEDVVVKGGLFGSISRDGGKTFKNLGNMHADIHDIVFSIKDSDIMYVGTDGGVYRTWDGGTTMEIVQNLPLTQFYHISVDNEEPYNVYGGLQDNGSWYGPSSSPGGVEAKDWKSLGFGDGFRVLKHPTKNIVYSEMQGAQNVWRIDLDNNLVKTVQPLPTSDDQKLRFNWNAPMATSIHQPDRFYMGSQFLHKSENMGETWKIISPDLTTNDPEKQNQEDSGGLSTDNSGAENHTTIFTIAESPLDQNIIWVGTDDGNVQVTQDGGKTWTNTVSNITGLPNNTWCYHIEASTFDKATAYAVFDGHTQNDMKTYAYKTTDFGKTWTSIITDEVVGFARNIQEDYENPNLLFLGTELGLYITLDGGRSWKRFTNNMPPTAVHFIDLQKRTSDLVMGTHGRGIIIIDDVSPLREINEEILNKTLHFFETPKTIIDETNTFQGNFGNETEFVGQSGSKNARLTYFLKKRHTFGKMALEIKNEEGKVVAEISPGKSKGINIVEWNYKLKQPKIATGKTFSFGGFTAPQVPAGKYTAVMTKGKDTFEHTFELVYDSDSGLSEKQRELKNSTTMQLYDMTQELAYLVYQVDELIKNADANGDKKILAKLNSLKETLVITTGDNYVGSAEPQLREKMADLYSKVAGSYDAPTPDDLQNLKVISSRFNKGKEDLDKLKMKYFKKQPVELKSFEAFLDE</sequence>
<feature type="domain" description="Sortilin N-terminal" evidence="3">
    <location>
        <begin position="127"/>
        <end position="257"/>
    </location>
</feature>